<sequence>MPVDLDLERAGNLQWRSVGMKPDRLTDAAQAVNHPFRW</sequence>
<organism evidence="1 2">
    <name type="scientific">Nonomuraea muscovyensis</name>
    <dbReference type="NCBI Taxonomy" id="1124761"/>
    <lineage>
        <taxon>Bacteria</taxon>
        <taxon>Bacillati</taxon>
        <taxon>Actinomycetota</taxon>
        <taxon>Actinomycetes</taxon>
        <taxon>Streptosporangiales</taxon>
        <taxon>Streptosporangiaceae</taxon>
        <taxon>Nonomuraea</taxon>
    </lineage>
</organism>
<protein>
    <submittedName>
        <fullName evidence="1">Uncharacterized protein</fullName>
    </submittedName>
</protein>
<dbReference type="AlphaFoldDB" id="A0A7X0C371"/>
<name>A0A7X0C371_9ACTN</name>
<proteinExistence type="predicted"/>
<gene>
    <name evidence="1" type="ORF">FHU36_004102</name>
</gene>
<evidence type="ECO:0000313" key="2">
    <source>
        <dbReference type="Proteomes" id="UP000583800"/>
    </source>
</evidence>
<keyword evidence="2" id="KW-1185">Reference proteome</keyword>
<comment type="caution">
    <text evidence="1">The sequence shown here is derived from an EMBL/GenBank/DDBJ whole genome shotgun (WGS) entry which is preliminary data.</text>
</comment>
<evidence type="ECO:0000313" key="1">
    <source>
        <dbReference type="EMBL" id="MBB6347557.1"/>
    </source>
</evidence>
<accession>A0A7X0C371</accession>
<dbReference type="EMBL" id="JACHJB010000002">
    <property type="protein sequence ID" value="MBB6347557.1"/>
    <property type="molecule type" value="Genomic_DNA"/>
</dbReference>
<reference evidence="1 2" key="1">
    <citation type="submission" date="2020-08" db="EMBL/GenBank/DDBJ databases">
        <title>Sequencing the genomes of 1000 actinobacteria strains.</title>
        <authorList>
            <person name="Klenk H.-P."/>
        </authorList>
    </citation>
    <scope>NUCLEOTIDE SEQUENCE [LARGE SCALE GENOMIC DNA]</scope>
    <source>
        <strain evidence="1 2">DSM 45913</strain>
    </source>
</reference>
<dbReference type="Proteomes" id="UP000583800">
    <property type="component" value="Unassembled WGS sequence"/>
</dbReference>